<dbReference type="RefSeq" id="WP_018920081.1">
    <property type="nucleotide sequence ID" value="NZ_LR134384.1"/>
</dbReference>
<protein>
    <submittedName>
        <fullName evidence="2">Uncharacterized protein</fullName>
    </submittedName>
</protein>
<evidence type="ECO:0000313" key="3">
    <source>
        <dbReference type="Proteomes" id="UP000274578"/>
    </source>
</evidence>
<sequence length="147" mass="16965">MKRIQKILLLNYLFSLGVALLWVVLNENDVFELVGTLHTDANSDFMLTSVMEIITICSIPIALRLFKFGTIRETVRKDNSQLHSTFLAFSLVRLDMLLAPMLVNAVLYYLFMNVAFGYMAIILFLACFFVFPSQERCEQEYNDMLKS</sequence>
<keyword evidence="1" id="KW-0472">Membrane</keyword>
<evidence type="ECO:0000256" key="1">
    <source>
        <dbReference type="SAM" id="Phobius"/>
    </source>
</evidence>
<keyword evidence="1" id="KW-1133">Transmembrane helix</keyword>
<feature type="transmembrane region" description="Helical" evidence="1">
    <location>
        <begin position="7"/>
        <end position="25"/>
    </location>
</feature>
<dbReference type="GeneID" id="85012143"/>
<keyword evidence="1" id="KW-0812">Transmembrane</keyword>
<organism evidence="2 3">
    <name type="scientific">Segatella oris</name>
    <dbReference type="NCBI Taxonomy" id="28135"/>
    <lineage>
        <taxon>Bacteria</taxon>
        <taxon>Pseudomonadati</taxon>
        <taxon>Bacteroidota</taxon>
        <taxon>Bacteroidia</taxon>
        <taxon>Bacteroidales</taxon>
        <taxon>Prevotellaceae</taxon>
        <taxon>Segatella</taxon>
    </lineage>
</organism>
<reference evidence="2 3" key="1">
    <citation type="submission" date="2018-12" db="EMBL/GenBank/DDBJ databases">
        <authorList>
            <consortium name="Pathogen Informatics"/>
        </authorList>
    </citation>
    <scope>NUCLEOTIDE SEQUENCE [LARGE SCALE GENOMIC DNA]</scope>
    <source>
        <strain evidence="2 3">NCTC13071</strain>
    </source>
</reference>
<feature type="transmembrane region" description="Helical" evidence="1">
    <location>
        <begin position="109"/>
        <end position="131"/>
    </location>
</feature>
<name>A0A3S4V9J9_9BACT</name>
<dbReference type="KEGG" id="poc:NCTC13071_01297"/>
<proteinExistence type="predicted"/>
<dbReference type="AlphaFoldDB" id="A0A3S4V9J9"/>
<accession>A0A3S4V9J9</accession>
<gene>
    <name evidence="2" type="ORF">NCTC13071_01297</name>
</gene>
<evidence type="ECO:0000313" key="2">
    <source>
        <dbReference type="EMBL" id="VEH15299.1"/>
    </source>
</evidence>
<dbReference type="Proteomes" id="UP000274578">
    <property type="component" value="Chromosome 1"/>
</dbReference>
<dbReference type="EMBL" id="LR134384">
    <property type="protein sequence ID" value="VEH15299.1"/>
    <property type="molecule type" value="Genomic_DNA"/>
</dbReference>
<feature type="transmembrane region" description="Helical" evidence="1">
    <location>
        <begin position="45"/>
        <end position="66"/>
    </location>
</feature>
<feature type="transmembrane region" description="Helical" evidence="1">
    <location>
        <begin position="86"/>
        <end position="103"/>
    </location>
</feature>